<sequence length="50" mass="5558">MLSGGGESTPRGSNLITDTYPSSDDRTWTVYDKNIIDANSWMRVRAFCAT</sequence>
<protein>
    <submittedName>
        <fullName evidence="2">Uncharacterized protein</fullName>
    </submittedName>
</protein>
<proteinExistence type="predicted"/>
<feature type="region of interest" description="Disordered" evidence="1">
    <location>
        <begin position="1"/>
        <end position="24"/>
    </location>
</feature>
<organism evidence="2 3">
    <name type="scientific">Actinomadura mexicana</name>
    <dbReference type="NCBI Taxonomy" id="134959"/>
    <lineage>
        <taxon>Bacteria</taxon>
        <taxon>Bacillati</taxon>
        <taxon>Actinomycetota</taxon>
        <taxon>Actinomycetes</taxon>
        <taxon>Streptosporangiales</taxon>
        <taxon>Thermomonosporaceae</taxon>
        <taxon>Actinomadura</taxon>
    </lineage>
</organism>
<reference evidence="3" key="1">
    <citation type="submission" date="2017-06" db="EMBL/GenBank/DDBJ databases">
        <authorList>
            <person name="Varghese N."/>
            <person name="Submissions S."/>
        </authorList>
    </citation>
    <scope>NUCLEOTIDE SEQUENCE [LARGE SCALE GENOMIC DNA]</scope>
    <source>
        <strain evidence="3">DSM 44485</strain>
    </source>
</reference>
<feature type="compositionally biased region" description="Polar residues" evidence="1">
    <location>
        <begin position="10"/>
        <end position="22"/>
    </location>
</feature>
<evidence type="ECO:0000313" key="3">
    <source>
        <dbReference type="Proteomes" id="UP000198420"/>
    </source>
</evidence>
<gene>
    <name evidence="2" type="ORF">SAMN06265355_12388</name>
</gene>
<evidence type="ECO:0000313" key="2">
    <source>
        <dbReference type="EMBL" id="SNS65917.1"/>
    </source>
</evidence>
<dbReference type="EMBL" id="FZNP01000023">
    <property type="protein sequence ID" value="SNS65917.1"/>
    <property type="molecule type" value="Genomic_DNA"/>
</dbReference>
<evidence type="ECO:0000256" key="1">
    <source>
        <dbReference type="SAM" id="MobiDB-lite"/>
    </source>
</evidence>
<dbReference type="AlphaFoldDB" id="A0A239G9S4"/>
<dbReference type="RefSeq" id="WP_179279191.1">
    <property type="nucleotide sequence ID" value="NZ_FZNP01000023.1"/>
</dbReference>
<dbReference type="Proteomes" id="UP000198420">
    <property type="component" value="Unassembled WGS sequence"/>
</dbReference>
<keyword evidence="3" id="KW-1185">Reference proteome</keyword>
<name>A0A239G9S4_9ACTN</name>
<accession>A0A239G9S4</accession>